<feature type="domain" description="DNA2/NAM7 helicase-like C-terminal" evidence="2">
    <location>
        <begin position="628"/>
        <end position="827"/>
    </location>
</feature>
<dbReference type="GO" id="GO:0005829">
    <property type="term" value="C:cytosol"/>
    <property type="evidence" value="ECO:0007669"/>
    <property type="project" value="TreeGrafter"/>
</dbReference>
<dbReference type="PANTHER" id="PTHR10887:SF365">
    <property type="entry name" value="HELICASE WITH ZINC FINGER DOMAIN-RELATED"/>
    <property type="match status" value="1"/>
</dbReference>
<keyword evidence="3" id="KW-0347">Helicase</keyword>
<dbReference type="CDD" id="cd18808">
    <property type="entry name" value="SF1_C_Upf1"/>
    <property type="match status" value="1"/>
</dbReference>
<gene>
    <name evidence="3" type="ORF">APICC_07073</name>
</gene>
<dbReference type="GO" id="GO:0004386">
    <property type="term" value="F:helicase activity"/>
    <property type="evidence" value="ECO:0007669"/>
    <property type="project" value="UniProtKB-KW"/>
</dbReference>
<dbReference type="EMBL" id="KZ288375">
    <property type="protein sequence ID" value="PBC26673.1"/>
    <property type="molecule type" value="Genomic_DNA"/>
</dbReference>
<dbReference type="InterPro" id="IPR027417">
    <property type="entry name" value="P-loop_NTPase"/>
</dbReference>
<keyword evidence="4" id="KW-1185">Reference proteome</keyword>
<evidence type="ECO:0000259" key="2">
    <source>
        <dbReference type="Pfam" id="PF13087"/>
    </source>
</evidence>
<dbReference type="PANTHER" id="PTHR10887">
    <property type="entry name" value="DNA2/NAM7 HELICASE FAMILY"/>
    <property type="match status" value="1"/>
</dbReference>
<dbReference type="InterPro" id="IPR041677">
    <property type="entry name" value="DNA2/NAM7_AAA_11"/>
</dbReference>
<dbReference type="InterPro" id="IPR041679">
    <property type="entry name" value="DNA2/NAM7-like_C"/>
</dbReference>
<organism evidence="3 4">
    <name type="scientific">Apis cerana cerana</name>
    <name type="common">Oriental honeybee</name>
    <dbReference type="NCBI Taxonomy" id="94128"/>
    <lineage>
        <taxon>Eukaryota</taxon>
        <taxon>Metazoa</taxon>
        <taxon>Ecdysozoa</taxon>
        <taxon>Arthropoda</taxon>
        <taxon>Hexapoda</taxon>
        <taxon>Insecta</taxon>
        <taxon>Pterygota</taxon>
        <taxon>Neoptera</taxon>
        <taxon>Endopterygota</taxon>
        <taxon>Hymenoptera</taxon>
        <taxon>Apocrita</taxon>
        <taxon>Aculeata</taxon>
        <taxon>Apoidea</taxon>
        <taxon>Anthophila</taxon>
        <taxon>Apidae</taxon>
        <taxon>Apis</taxon>
    </lineage>
</organism>
<evidence type="ECO:0000259" key="1">
    <source>
        <dbReference type="Pfam" id="PF13086"/>
    </source>
</evidence>
<dbReference type="InterPro" id="IPR047187">
    <property type="entry name" value="SF1_C_Upf1"/>
</dbReference>
<dbReference type="OrthoDB" id="5988104at2759"/>
<dbReference type="STRING" id="94128.A0A2A3E4I5"/>
<dbReference type="GO" id="GO:0035194">
    <property type="term" value="P:regulatory ncRNA-mediated post-transcriptional gene silencing"/>
    <property type="evidence" value="ECO:0007669"/>
    <property type="project" value="TreeGrafter"/>
</dbReference>
<evidence type="ECO:0000313" key="4">
    <source>
        <dbReference type="Proteomes" id="UP000242457"/>
    </source>
</evidence>
<reference evidence="3 4" key="1">
    <citation type="submission" date="2014-07" db="EMBL/GenBank/DDBJ databases">
        <title>Genomic and transcriptomic analysis on Apis cerana provide comprehensive insights into honey bee biology.</title>
        <authorList>
            <person name="Diao Q."/>
            <person name="Sun L."/>
            <person name="Zheng H."/>
            <person name="Zheng H."/>
            <person name="Xu S."/>
            <person name="Wang S."/>
            <person name="Zeng Z."/>
            <person name="Hu F."/>
            <person name="Su S."/>
            <person name="Wu J."/>
        </authorList>
    </citation>
    <scope>NUCLEOTIDE SEQUENCE [LARGE SCALE GENOMIC DNA]</scope>
    <source>
        <tissue evidence="3">Pupae without intestine</tissue>
    </source>
</reference>
<feature type="domain" description="DNA2/NAM7 helicase helicase" evidence="1">
    <location>
        <begin position="431"/>
        <end position="539"/>
    </location>
</feature>
<dbReference type="Pfam" id="PF13087">
    <property type="entry name" value="AAA_12"/>
    <property type="match status" value="1"/>
</dbReference>
<keyword evidence="3" id="KW-0378">Hydrolase</keyword>
<proteinExistence type="predicted"/>
<dbReference type="SUPFAM" id="SSF52540">
    <property type="entry name" value="P-loop containing nucleoside triphosphate hydrolases"/>
    <property type="match status" value="1"/>
</dbReference>
<dbReference type="InterPro" id="IPR045055">
    <property type="entry name" value="DNA2/NAM7-like"/>
</dbReference>
<name>A0A2A3E4I5_APICC</name>
<keyword evidence="3" id="KW-0547">Nucleotide-binding</keyword>
<dbReference type="Proteomes" id="UP000242457">
    <property type="component" value="Unassembled WGS sequence"/>
</dbReference>
<dbReference type="Pfam" id="PF13086">
    <property type="entry name" value="AAA_11"/>
    <property type="match status" value="2"/>
</dbReference>
<dbReference type="Gene3D" id="3.40.50.300">
    <property type="entry name" value="P-loop containing nucleotide triphosphate hydrolases"/>
    <property type="match status" value="2"/>
</dbReference>
<dbReference type="FunFam" id="3.40.50.300:FF:000419">
    <property type="entry name" value="Probable helicase with zinc finger domain"/>
    <property type="match status" value="1"/>
</dbReference>
<accession>A0A2A3E4I5</accession>
<feature type="domain" description="DNA2/NAM7 helicase helicase" evidence="1">
    <location>
        <begin position="549"/>
        <end position="619"/>
    </location>
</feature>
<keyword evidence="3" id="KW-0067">ATP-binding</keyword>
<dbReference type="GO" id="GO:0043186">
    <property type="term" value="C:P granule"/>
    <property type="evidence" value="ECO:0007669"/>
    <property type="project" value="TreeGrafter"/>
</dbReference>
<evidence type="ECO:0000313" key="3">
    <source>
        <dbReference type="EMBL" id="PBC26673.1"/>
    </source>
</evidence>
<protein>
    <submittedName>
        <fullName evidence="3">Helicase with zinc finger domain</fullName>
    </submittedName>
</protein>
<sequence>MVDHSYRMNGEVNTPLSSGFAEKVHHDWVKSENPETIMTCKQTDDVLIFPNKNLCCRSTSNNVIFSWDFQILANGKQLQRVVLTLDQNRRNFAIRSVLHNNVSIGITNGQEWYNSELNESNASGKSTKKMHYFVKICFVANRYGTYRQNVIFYFGDYPVILQRICMDCLPTEDFTRIHEATNYQFSQNPKTWNNETSQICWFESPFVSAKDPKEDKLSVIYPYPDRSNFILTQESLTDNCLTPENYRGRLHELITVEELARHEQIARYNETSYMRLLSHYVLTSAGDGSTIAKYAPPGELFAQLPLSRSISEDTKSGRLFLRGCNKVLFKNLSRATNMIFEAHIEDKCTQTVYVRLSKECVHTLNLVANTDLQVQVQFLLNRLPFCEWHKTVDSLPDIGLVFLNKAHMDMKEINFLDLLGRDAVNFRFSLLNVEQKKALAAITAPDKISMPPVLLLGPFGTGKTFTIAQALRYLLTKSSEYKILLCTHSNSAADLYVKEFFDVWYKFEKIPRLKPVRIYYKGRAKNTVHPVVQEYSLMKKNGTFRNPTDEDLRDCGLIVTTLATSSCLTSLNLSFTHIVIDEAAQALECEVLIPLSLVTPQTRLVLAGDQMQLAPEIYSDLASERGLGISLLERIYGMYPQTHPCRIHLHQNYRAHEDIIRFTSEMFYEGVVKPANDMLIQHPVLKPLTFYAVQGVEVQDIHSTGYANMSEVYELVNRVQELRNSWPVDRWGSYDEKSIGVLVYYAEQVQRIRAELRERGMTDVSVERVLNVQGKQFTAVFISTVRTRHCCRYSAERNVKDYGFLTNPRLLNTAMTRAKCLVAVVGDPVALFTIGSCRKLWQRYLELADLHGIDRDTLKHHLSLVPELPLIAPLNPLAREFVPRSNFCMVVEYVPVPMMYPFDYMYNCMHSYYWFIARSLRDEIVELRLTFDRSNGRKKKKKNTRSTVYRFANLLQARLIKRKSLDYAVVQTFYKLFCSKKLLIKLMKLNFDNNIESRKYNNKYLDILKNNLRDAGEEGLDSIVTAIKSATVYKTSKTQLHVSRSRVLAINPKVEKVNVITGHGTLAATTLLTNQAVKLLLNKTQDFYKTFYYCVKEQMEANLTRDEFPNFLMNSHIPRVFMLYVICIFSEIMNYNKRYWDIYSFDPVDKSLREKTIRLDYRYPRTSIINTIKDCEYFHSQALVQKIIPGSENASKRYRDETEFLKPPSNSYRNNILNSFTSQKTKNSLHGGNTERTTSKYRLSRVYNSRLSFILKSATSCGKDKPRILYCAVRVISNDNCVEMEEEIGTKRNVFDVIRFLIIKRLLICPYILRLNCDIWRGDNSMALKSCRGSQLLYPWDVTLDSMAKLRENWRVI</sequence>